<dbReference type="EMBL" id="JAAAHY010003233">
    <property type="protein sequence ID" value="KAF9943458.1"/>
    <property type="molecule type" value="Genomic_DNA"/>
</dbReference>
<evidence type="ECO:0000259" key="1">
    <source>
        <dbReference type="Pfam" id="PF25794"/>
    </source>
</evidence>
<protein>
    <recommendedName>
        <fullName evidence="1">Sacsin/Nov domain-containing protein</fullName>
    </recommendedName>
</protein>
<dbReference type="InterPro" id="IPR058210">
    <property type="entry name" value="SACS/Nov_dom"/>
</dbReference>
<sequence length="313" mass="35044">QEDIVDRIRNVLNDYDPSSIFTEFLQNAADAGATKCVFMLDYKSYGTEKVLSEEMAAWQGPALVIYNNAEFSQDDFRALSQTGVGNKREDASKIGRHGLGFNSAYHFGDVPSVCSGSYIGFFDPLLTNLPKIRTAAGLVAQGGQRCDFMKLKHDALSDQLAPYQDAFGCDMKSRFKGTIFRIPLRTLDSQRKAKSASRICETAWDIKKMEDLLKSWFEDAKLSLLFLEGMMEVQILASQAFTWSATKKSVSKEFGMERSLIPQEDSWALTDIIRIEVKSAKVKAEKDSASSSRPSQDWLLRVEEGFPLHSPPD</sequence>
<dbReference type="NCBIfam" id="NF047352">
    <property type="entry name" value="P_loop_sacsin"/>
    <property type="match status" value="1"/>
</dbReference>
<dbReference type="GO" id="GO:0030544">
    <property type="term" value="F:Hsp70 protein binding"/>
    <property type="evidence" value="ECO:0007669"/>
    <property type="project" value="TreeGrafter"/>
</dbReference>
<accession>A0A9P6LTL0</accession>
<dbReference type="SUPFAM" id="SSF55874">
    <property type="entry name" value="ATPase domain of HSP90 chaperone/DNA topoisomerase II/histidine kinase"/>
    <property type="match status" value="1"/>
</dbReference>
<organism evidence="2 3">
    <name type="scientific">Mortierella alpina</name>
    <name type="common">Oleaginous fungus</name>
    <name type="synonym">Mortierella renispora</name>
    <dbReference type="NCBI Taxonomy" id="64518"/>
    <lineage>
        <taxon>Eukaryota</taxon>
        <taxon>Fungi</taxon>
        <taxon>Fungi incertae sedis</taxon>
        <taxon>Mucoromycota</taxon>
        <taxon>Mortierellomycotina</taxon>
        <taxon>Mortierellomycetes</taxon>
        <taxon>Mortierellales</taxon>
        <taxon>Mortierellaceae</taxon>
        <taxon>Mortierella</taxon>
    </lineage>
</organism>
<feature type="non-terminal residue" evidence="2">
    <location>
        <position position="1"/>
    </location>
</feature>
<dbReference type="Pfam" id="PF25794">
    <property type="entry name" value="SACS"/>
    <property type="match status" value="1"/>
</dbReference>
<dbReference type="AlphaFoldDB" id="A0A9P6LTL0"/>
<reference evidence="2" key="1">
    <citation type="journal article" date="2020" name="Fungal Divers.">
        <title>Resolving the Mortierellaceae phylogeny through synthesis of multi-gene phylogenetics and phylogenomics.</title>
        <authorList>
            <person name="Vandepol N."/>
            <person name="Liber J."/>
            <person name="Desiro A."/>
            <person name="Na H."/>
            <person name="Kennedy M."/>
            <person name="Barry K."/>
            <person name="Grigoriev I.V."/>
            <person name="Miller A.N."/>
            <person name="O'Donnell K."/>
            <person name="Stajich J.E."/>
            <person name="Bonito G."/>
        </authorList>
    </citation>
    <scope>NUCLEOTIDE SEQUENCE</scope>
    <source>
        <strain evidence="2">CK1249</strain>
    </source>
</reference>
<proteinExistence type="predicted"/>
<evidence type="ECO:0000313" key="2">
    <source>
        <dbReference type="EMBL" id="KAF9943458.1"/>
    </source>
</evidence>
<feature type="non-terminal residue" evidence="2">
    <location>
        <position position="313"/>
    </location>
</feature>
<dbReference type="OrthoDB" id="1262810at2759"/>
<name>A0A9P6LTL0_MORAP</name>
<dbReference type="PANTHER" id="PTHR15600:SF42">
    <property type="entry name" value="SACSIN"/>
    <property type="match status" value="1"/>
</dbReference>
<dbReference type="InterPro" id="IPR052972">
    <property type="entry name" value="Sacsin_chaperone_reg"/>
</dbReference>
<dbReference type="InterPro" id="IPR036890">
    <property type="entry name" value="HATPase_C_sf"/>
</dbReference>
<evidence type="ECO:0000313" key="3">
    <source>
        <dbReference type="Proteomes" id="UP000738359"/>
    </source>
</evidence>
<feature type="domain" description="Sacsin/Nov" evidence="1">
    <location>
        <begin position="1"/>
        <end position="237"/>
    </location>
</feature>
<comment type="caution">
    <text evidence="2">The sequence shown here is derived from an EMBL/GenBank/DDBJ whole genome shotgun (WGS) entry which is preliminary data.</text>
</comment>
<keyword evidence="3" id="KW-1185">Reference proteome</keyword>
<gene>
    <name evidence="2" type="ORF">BGZ70_005944</name>
</gene>
<dbReference type="Proteomes" id="UP000738359">
    <property type="component" value="Unassembled WGS sequence"/>
</dbReference>
<dbReference type="PANTHER" id="PTHR15600">
    <property type="entry name" value="SACSIN"/>
    <property type="match status" value="1"/>
</dbReference>